<dbReference type="Pfam" id="PF01209">
    <property type="entry name" value="Ubie_methyltran"/>
    <property type="match status" value="1"/>
</dbReference>
<keyword evidence="3" id="KW-1185">Reference proteome</keyword>
<accession>A0AAE1FQC8</accession>
<gene>
    <name evidence="2" type="ORF">Pcinc_016816</name>
</gene>
<dbReference type="EMBL" id="JAWQEG010001545">
    <property type="protein sequence ID" value="KAK3878562.1"/>
    <property type="molecule type" value="Genomic_DNA"/>
</dbReference>
<feature type="region of interest" description="Disordered" evidence="1">
    <location>
        <begin position="259"/>
        <end position="331"/>
    </location>
</feature>
<sequence length="412" mass="45704">MAGHKKDLAGLLHLQMEPQTKRMKMSGDDNDGNDNRNYDGNSGSEGNNVGKGGNYGNEEIDGSDGKICRKDLTVDESESYNRNESGIDERRNRNEVGNNGNDIKEDDGNSSFINPLLNPIILKPSLVNSPVNPSTANPLVIPTSINPSSFVNLSSVSLSLVNPSSSVNLSLVKPYSGNPPIIPFSVNPPCPLLRPNDVHLTPILATEGEGGDDAWPELVQLAALKLKDKRQTAEVIKQFSVSMSNEALCHLKRVRKVAERRREEGEMEEEKGRELEEGKMGEERREGRQLKERGMVEVKRKEMEKEGKELEERKAIEGERQREKQTKQKQKKELKQIRGVIENVASKYNIMNDLTSGGIHGVWKDCFMSHLQPKPNTKLLDVAGETGDMCSGSLDTLAKLEGVLGWDCVRLH</sequence>
<comment type="caution">
    <text evidence="2">The sequence shown here is derived from an EMBL/GenBank/DDBJ whole genome shotgun (WGS) entry which is preliminary data.</text>
</comment>
<feature type="compositionally biased region" description="Basic and acidic residues" evidence="1">
    <location>
        <begin position="63"/>
        <end position="94"/>
    </location>
</feature>
<proteinExistence type="predicted"/>
<organism evidence="2 3">
    <name type="scientific">Petrolisthes cinctipes</name>
    <name type="common">Flat porcelain crab</name>
    <dbReference type="NCBI Taxonomy" id="88211"/>
    <lineage>
        <taxon>Eukaryota</taxon>
        <taxon>Metazoa</taxon>
        <taxon>Ecdysozoa</taxon>
        <taxon>Arthropoda</taxon>
        <taxon>Crustacea</taxon>
        <taxon>Multicrustacea</taxon>
        <taxon>Malacostraca</taxon>
        <taxon>Eumalacostraca</taxon>
        <taxon>Eucarida</taxon>
        <taxon>Decapoda</taxon>
        <taxon>Pleocyemata</taxon>
        <taxon>Anomura</taxon>
        <taxon>Galatheoidea</taxon>
        <taxon>Porcellanidae</taxon>
        <taxon>Petrolisthes</taxon>
    </lineage>
</organism>
<feature type="compositionally biased region" description="Low complexity" evidence="1">
    <location>
        <begin position="38"/>
        <end position="48"/>
    </location>
</feature>
<evidence type="ECO:0000313" key="2">
    <source>
        <dbReference type="EMBL" id="KAK3878562.1"/>
    </source>
</evidence>
<name>A0AAE1FQC8_PETCI</name>
<dbReference type="Proteomes" id="UP001286313">
    <property type="component" value="Unassembled WGS sequence"/>
</dbReference>
<reference evidence="2" key="1">
    <citation type="submission" date="2023-10" db="EMBL/GenBank/DDBJ databases">
        <title>Genome assemblies of two species of porcelain crab, Petrolisthes cinctipes and Petrolisthes manimaculis (Anomura: Porcellanidae).</title>
        <authorList>
            <person name="Angst P."/>
        </authorList>
    </citation>
    <scope>NUCLEOTIDE SEQUENCE</scope>
    <source>
        <strain evidence="2">PB745_01</strain>
        <tissue evidence="2">Gill</tissue>
    </source>
</reference>
<dbReference type="Gene3D" id="3.40.50.150">
    <property type="entry name" value="Vaccinia Virus protein VP39"/>
    <property type="match status" value="1"/>
</dbReference>
<dbReference type="InterPro" id="IPR029063">
    <property type="entry name" value="SAM-dependent_MTases_sf"/>
</dbReference>
<feature type="region of interest" description="Disordered" evidence="1">
    <location>
        <begin position="1"/>
        <end position="110"/>
    </location>
</feature>
<evidence type="ECO:0000313" key="3">
    <source>
        <dbReference type="Proteomes" id="UP001286313"/>
    </source>
</evidence>
<protein>
    <submittedName>
        <fullName evidence="2">Uncharacterized protein</fullName>
    </submittedName>
</protein>
<dbReference type="AlphaFoldDB" id="A0AAE1FQC8"/>
<evidence type="ECO:0000256" key="1">
    <source>
        <dbReference type="SAM" id="MobiDB-lite"/>
    </source>
</evidence>